<feature type="compositionally biased region" description="Basic and acidic residues" evidence="1">
    <location>
        <begin position="281"/>
        <end position="297"/>
    </location>
</feature>
<feature type="compositionally biased region" description="Polar residues" evidence="1">
    <location>
        <begin position="124"/>
        <end position="136"/>
    </location>
</feature>
<proteinExistence type="predicted"/>
<evidence type="ECO:0000313" key="3">
    <source>
        <dbReference type="Proteomes" id="UP000324974"/>
    </source>
</evidence>
<reference evidence="3" key="1">
    <citation type="submission" date="2019-08" db="EMBL/GenBank/DDBJ databases">
        <title>Limnoglobus roseus gen. nov., sp. nov., a novel freshwater planctomycete with a giant genome from the family Gemmataceae.</title>
        <authorList>
            <person name="Kulichevskaya I.S."/>
            <person name="Naumoff D.G."/>
            <person name="Miroshnikov K."/>
            <person name="Ivanova A."/>
            <person name="Philippov D.A."/>
            <person name="Hakobyan A."/>
            <person name="Rijpstra I.C."/>
            <person name="Sinninghe Damste J.S."/>
            <person name="Liesack W."/>
            <person name="Dedysh S.N."/>
        </authorList>
    </citation>
    <scope>NUCLEOTIDE SEQUENCE [LARGE SCALE GENOMIC DNA]</scope>
    <source>
        <strain evidence="3">PX52</strain>
    </source>
</reference>
<dbReference type="Proteomes" id="UP000324974">
    <property type="component" value="Chromosome"/>
</dbReference>
<gene>
    <name evidence="2" type="ORF">PX52LOC_02553</name>
</gene>
<dbReference type="EMBL" id="CP042425">
    <property type="protein sequence ID" value="QEL15620.1"/>
    <property type="molecule type" value="Genomic_DNA"/>
</dbReference>
<sequence length="333" mass="35252">MTKPTYPKRPQFYALKFGRVVTKACVANELGAHVFALSVVVAMTEDAAKYQRGVTFYDSQLMPLIGAKSQDTLARVRAKAVAAGWLHYEPGRKGVPGTYWTLTPTTAGAFTDAPVDETPEELTAVSSAPVRTQAGQKSGECADEGDSLRTGADTSRENVRTEAGRKPGACADLPTDPFTSSFYCPEPTESASVPAAAESNHNAGTSGVVLTFPVRQGKRGTGPIEWQLTAAKIGEWNPTFPGVDVTAECRKALAWVQAKPERRKTSKGMEGFLVGWLTRESKGGERRSGAAAERPHPGYDVPRGGIPAPTLSPPMTLAAKASANGRHHAGAAA</sequence>
<feature type="region of interest" description="Disordered" evidence="1">
    <location>
        <begin position="120"/>
        <end position="203"/>
    </location>
</feature>
<dbReference type="RefSeq" id="WP_168218966.1">
    <property type="nucleotide sequence ID" value="NZ_CP042425.1"/>
</dbReference>
<evidence type="ECO:0008006" key="4">
    <source>
        <dbReference type="Google" id="ProtNLM"/>
    </source>
</evidence>
<evidence type="ECO:0000313" key="2">
    <source>
        <dbReference type="EMBL" id="QEL15620.1"/>
    </source>
</evidence>
<evidence type="ECO:0000256" key="1">
    <source>
        <dbReference type="SAM" id="MobiDB-lite"/>
    </source>
</evidence>
<dbReference type="KEGG" id="lrs:PX52LOC_02553"/>
<keyword evidence="3" id="KW-1185">Reference proteome</keyword>
<protein>
    <recommendedName>
        <fullName evidence="4">Helix-turn-helix domain-containing protein</fullName>
    </recommendedName>
</protein>
<feature type="compositionally biased region" description="Basic and acidic residues" evidence="1">
    <location>
        <begin position="154"/>
        <end position="165"/>
    </location>
</feature>
<name>A0A5C1AA62_9BACT</name>
<organism evidence="2 3">
    <name type="scientific">Limnoglobus roseus</name>
    <dbReference type="NCBI Taxonomy" id="2598579"/>
    <lineage>
        <taxon>Bacteria</taxon>
        <taxon>Pseudomonadati</taxon>
        <taxon>Planctomycetota</taxon>
        <taxon>Planctomycetia</taxon>
        <taxon>Gemmatales</taxon>
        <taxon>Gemmataceae</taxon>
        <taxon>Limnoglobus</taxon>
    </lineage>
</organism>
<feature type="region of interest" description="Disordered" evidence="1">
    <location>
        <begin position="281"/>
        <end position="333"/>
    </location>
</feature>
<dbReference type="AlphaFoldDB" id="A0A5C1AA62"/>
<accession>A0A5C1AA62</accession>